<keyword evidence="4" id="KW-1185">Reference proteome</keyword>
<accession>E9HAD4</accession>
<dbReference type="EMBL" id="GL732611">
    <property type="protein sequence ID" value="EFX71289.1"/>
    <property type="molecule type" value="Genomic_DNA"/>
</dbReference>
<proteinExistence type="predicted"/>
<dbReference type="AlphaFoldDB" id="E9HAD4"/>
<reference evidence="3 4" key="1">
    <citation type="journal article" date="2011" name="Science">
        <title>The ecoresponsive genome of Daphnia pulex.</title>
        <authorList>
            <person name="Colbourne J.K."/>
            <person name="Pfrender M.E."/>
            <person name="Gilbert D."/>
            <person name="Thomas W.K."/>
            <person name="Tucker A."/>
            <person name="Oakley T.H."/>
            <person name="Tokishita S."/>
            <person name="Aerts A."/>
            <person name="Arnold G.J."/>
            <person name="Basu M.K."/>
            <person name="Bauer D.J."/>
            <person name="Caceres C.E."/>
            <person name="Carmel L."/>
            <person name="Casola C."/>
            <person name="Choi J.H."/>
            <person name="Detter J.C."/>
            <person name="Dong Q."/>
            <person name="Dusheyko S."/>
            <person name="Eads B.D."/>
            <person name="Frohlich T."/>
            <person name="Geiler-Samerotte K.A."/>
            <person name="Gerlach D."/>
            <person name="Hatcher P."/>
            <person name="Jogdeo S."/>
            <person name="Krijgsveld J."/>
            <person name="Kriventseva E.V."/>
            <person name="Kultz D."/>
            <person name="Laforsch C."/>
            <person name="Lindquist E."/>
            <person name="Lopez J."/>
            <person name="Manak J.R."/>
            <person name="Muller J."/>
            <person name="Pangilinan J."/>
            <person name="Patwardhan R.P."/>
            <person name="Pitluck S."/>
            <person name="Pritham E.J."/>
            <person name="Rechtsteiner A."/>
            <person name="Rho M."/>
            <person name="Rogozin I.B."/>
            <person name="Sakarya O."/>
            <person name="Salamov A."/>
            <person name="Schaack S."/>
            <person name="Shapiro H."/>
            <person name="Shiga Y."/>
            <person name="Skalitzky C."/>
            <person name="Smith Z."/>
            <person name="Souvorov A."/>
            <person name="Sung W."/>
            <person name="Tang Z."/>
            <person name="Tsuchiya D."/>
            <person name="Tu H."/>
            <person name="Vos H."/>
            <person name="Wang M."/>
            <person name="Wolf Y.I."/>
            <person name="Yamagata H."/>
            <person name="Yamada T."/>
            <person name="Ye Y."/>
            <person name="Shaw J.R."/>
            <person name="Andrews J."/>
            <person name="Crease T.J."/>
            <person name="Tang H."/>
            <person name="Lucas S.M."/>
            <person name="Robertson H.M."/>
            <person name="Bork P."/>
            <person name="Koonin E.V."/>
            <person name="Zdobnov E.M."/>
            <person name="Grigoriev I.V."/>
            <person name="Lynch M."/>
            <person name="Boore J.L."/>
        </authorList>
    </citation>
    <scope>NUCLEOTIDE SEQUENCE [LARGE SCALE GENOMIC DNA]</scope>
</reference>
<dbReference type="GO" id="GO:0042302">
    <property type="term" value="F:structural constituent of cuticle"/>
    <property type="evidence" value="ECO:0007669"/>
    <property type="project" value="UniProtKB-UniRule"/>
</dbReference>
<organism evidence="3 4">
    <name type="scientific">Daphnia pulex</name>
    <name type="common">Water flea</name>
    <dbReference type="NCBI Taxonomy" id="6669"/>
    <lineage>
        <taxon>Eukaryota</taxon>
        <taxon>Metazoa</taxon>
        <taxon>Ecdysozoa</taxon>
        <taxon>Arthropoda</taxon>
        <taxon>Crustacea</taxon>
        <taxon>Branchiopoda</taxon>
        <taxon>Diplostraca</taxon>
        <taxon>Cladocera</taxon>
        <taxon>Anomopoda</taxon>
        <taxon>Daphniidae</taxon>
        <taxon>Daphnia</taxon>
    </lineage>
</organism>
<dbReference type="PRINTS" id="PR00947">
    <property type="entry name" value="CUTICLE"/>
</dbReference>
<evidence type="ECO:0000313" key="3">
    <source>
        <dbReference type="EMBL" id="EFX71289.1"/>
    </source>
</evidence>
<dbReference type="Proteomes" id="UP000000305">
    <property type="component" value="Unassembled WGS sequence"/>
</dbReference>
<sequence>HHQPAQPYSYSYNVKDEPSYNDFIHSESTDGKVTTGSYKVALPDGRTQIVSYKADSYGYNADVKYEGEARHPE</sequence>
<evidence type="ECO:0000256" key="1">
    <source>
        <dbReference type="ARBA" id="ARBA00022460"/>
    </source>
</evidence>
<dbReference type="InParanoid" id="E9HAD4"/>
<dbReference type="KEGG" id="dpx:DAPPUDRAFT_18308"/>
<dbReference type="PROSITE" id="PS51155">
    <property type="entry name" value="CHIT_BIND_RR_2"/>
    <property type="match status" value="1"/>
</dbReference>
<dbReference type="PhylomeDB" id="E9HAD4"/>
<dbReference type="InterPro" id="IPR031311">
    <property type="entry name" value="CHIT_BIND_RR_consensus"/>
</dbReference>
<evidence type="ECO:0000313" key="4">
    <source>
        <dbReference type="Proteomes" id="UP000000305"/>
    </source>
</evidence>
<feature type="non-terminal residue" evidence="3">
    <location>
        <position position="1"/>
    </location>
</feature>
<keyword evidence="1 2" id="KW-0193">Cuticle</keyword>
<feature type="non-terminal residue" evidence="3">
    <location>
        <position position="73"/>
    </location>
</feature>
<name>E9HAD4_DAPPU</name>
<dbReference type="PANTHER" id="PTHR12236:SF79">
    <property type="entry name" value="CUTICULAR PROTEIN 50CB-RELATED"/>
    <property type="match status" value="1"/>
</dbReference>
<gene>
    <name evidence="3" type="ORF">DAPPUDRAFT_18308</name>
</gene>
<dbReference type="HOGENOM" id="CLU_075165_6_1_1"/>
<dbReference type="STRING" id="6669.E9HAD4"/>
<dbReference type="Pfam" id="PF00379">
    <property type="entry name" value="Chitin_bind_4"/>
    <property type="match status" value="1"/>
</dbReference>
<dbReference type="InterPro" id="IPR000618">
    <property type="entry name" value="Insect_cuticle"/>
</dbReference>
<dbReference type="OrthoDB" id="6423516at2759"/>
<dbReference type="GO" id="GO:0031012">
    <property type="term" value="C:extracellular matrix"/>
    <property type="evidence" value="ECO:0000318"/>
    <property type="project" value="GO_Central"/>
</dbReference>
<dbReference type="PANTHER" id="PTHR12236">
    <property type="entry name" value="STRUCTURAL CONTITUENT OF CUTICLE"/>
    <property type="match status" value="1"/>
</dbReference>
<evidence type="ECO:0000256" key="2">
    <source>
        <dbReference type="PROSITE-ProRule" id="PRU00497"/>
    </source>
</evidence>
<dbReference type="PROSITE" id="PS00233">
    <property type="entry name" value="CHIT_BIND_RR_1"/>
    <property type="match status" value="1"/>
</dbReference>
<protein>
    <recommendedName>
        <fullName evidence="5">Cuticle protein</fullName>
    </recommendedName>
</protein>
<evidence type="ECO:0008006" key="5">
    <source>
        <dbReference type="Google" id="ProtNLM"/>
    </source>
</evidence>
<dbReference type="InterPro" id="IPR051217">
    <property type="entry name" value="Insect_Cuticle_Struc_Prot"/>
</dbReference>